<feature type="chain" id="PRO_5003075790" evidence="16">
    <location>
        <begin position="29"/>
        <end position="717"/>
    </location>
</feature>
<reference evidence="19 20" key="1">
    <citation type="submission" date="2010-04" db="EMBL/GenBank/DDBJ databases">
        <authorList>
            <person name="Qin X."/>
            <person name="Bachman B."/>
            <person name="Battles P."/>
            <person name="Bell A."/>
            <person name="Bess C."/>
            <person name="Bickham C."/>
            <person name="Chaboub L."/>
            <person name="Chen D."/>
            <person name="Coyle M."/>
            <person name="Deiros D.R."/>
            <person name="Dinh H."/>
            <person name="Forbes L."/>
            <person name="Fowler G."/>
            <person name="Francisco L."/>
            <person name="Fu Q."/>
            <person name="Gubbala S."/>
            <person name="Hale W."/>
            <person name="Han Y."/>
            <person name="Hemphill L."/>
            <person name="Highlander S.K."/>
            <person name="Hirani K."/>
            <person name="Hogues M."/>
            <person name="Jackson L."/>
            <person name="Jakkamsetti A."/>
            <person name="Javaid M."/>
            <person name="Jiang H."/>
            <person name="Korchina V."/>
            <person name="Kovar C."/>
            <person name="Lara F."/>
            <person name="Lee S."/>
            <person name="Mata R."/>
            <person name="Mathew T."/>
            <person name="Moen C."/>
            <person name="Morales K."/>
            <person name="Munidasa M."/>
            <person name="Nazareth L."/>
            <person name="Ngo R."/>
            <person name="Nguyen L."/>
            <person name="Okwuonu G."/>
            <person name="Ongeri F."/>
            <person name="Patil S."/>
            <person name="Petrosino J."/>
            <person name="Pham C."/>
            <person name="Pham P."/>
            <person name="Pu L.-L."/>
            <person name="Puazo M."/>
            <person name="Raj R."/>
            <person name="Reid J."/>
            <person name="Rouhana J."/>
            <person name="Saada N."/>
            <person name="Shang Y."/>
            <person name="Simmons D."/>
            <person name="Thornton R."/>
            <person name="Warren J."/>
            <person name="Weissenberger G."/>
            <person name="Zhang J."/>
            <person name="Zhang L."/>
            <person name="Zhou C."/>
            <person name="Zhu D."/>
            <person name="Muzny D."/>
            <person name="Worley K."/>
            <person name="Gibbs R."/>
        </authorList>
    </citation>
    <scope>NUCLEOTIDE SEQUENCE [LARGE SCALE GENOMIC DNA]</scope>
    <source>
        <strain evidence="19 20">ATCC 49957</strain>
    </source>
</reference>
<name>D5RTD0_9PROT</name>
<dbReference type="InterPro" id="IPR012910">
    <property type="entry name" value="Plug_dom"/>
</dbReference>
<dbReference type="RefSeq" id="WP_007003372.1">
    <property type="nucleotide sequence ID" value="NZ_GG770777.1"/>
</dbReference>
<evidence type="ECO:0000256" key="7">
    <source>
        <dbReference type="ARBA" id="ARBA00022729"/>
    </source>
</evidence>
<evidence type="ECO:0000313" key="19">
    <source>
        <dbReference type="EMBL" id="EFH09440.1"/>
    </source>
</evidence>
<evidence type="ECO:0000313" key="20">
    <source>
        <dbReference type="Proteomes" id="UP000005324"/>
    </source>
</evidence>
<evidence type="ECO:0000256" key="14">
    <source>
        <dbReference type="PROSITE-ProRule" id="PRU01360"/>
    </source>
</evidence>
<evidence type="ECO:0000256" key="1">
    <source>
        <dbReference type="ARBA" id="ARBA00004571"/>
    </source>
</evidence>
<dbReference type="GO" id="GO:0015344">
    <property type="term" value="F:siderophore uptake transmembrane transporter activity"/>
    <property type="evidence" value="ECO:0007669"/>
    <property type="project" value="TreeGrafter"/>
</dbReference>
<keyword evidence="4 14" id="KW-1134">Transmembrane beta strand</keyword>
<dbReference type="FunFam" id="2.40.170.20:FF:000005">
    <property type="entry name" value="TonB-dependent siderophore receptor"/>
    <property type="match status" value="1"/>
</dbReference>
<evidence type="ECO:0000256" key="15">
    <source>
        <dbReference type="RuleBase" id="RU003357"/>
    </source>
</evidence>
<dbReference type="EMBL" id="ADVL01000789">
    <property type="protein sequence ID" value="EFH09440.1"/>
    <property type="molecule type" value="Genomic_DNA"/>
</dbReference>
<evidence type="ECO:0000256" key="11">
    <source>
        <dbReference type="ARBA" id="ARBA00023136"/>
    </source>
</evidence>
<dbReference type="Gene3D" id="2.170.130.10">
    <property type="entry name" value="TonB-dependent receptor, plug domain"/>
    <property type="match status" value="1"/>
</dbReference>
<dbReference type="AlphaFoldDB" id="D5RTD0"/>
<feature type="domain" description="TonB-dependent receptor-like beta-barrel" evidence="17">
    <location>
        <begin position="246"/>
        <end position="686"/>
    </location>
</feature>
<dbReference type="Gene3D" id="2.40.170.20">
    <property type="entry name" value="TonB-dependent receptor, beta-barrel domain"/>
    <property type="match status" value="1"/>
</dbReference>
<evidence type="ECO:0000259" key="18">
    <source>
        <dbReference type="Pfam" id="PF07715"/>
    </source>
</evidence>
<keyword evidence="13 14" id="KW-0998">Cell outer membrane</keyword>
<keyword evidence="12 19" id="KW-0675">Receptor</keyword>
<dbReference type="GO" id="GO:0038023">
    <property type="term" value="F:signaling receptor activity"/>
    <property type="evidence" value="ECO:0007669"/>
    <property type="project" value="InterPro"/>
</dbReference>
<evidence type="ECO:0000259" key="17">
    <source>
        <dbReference type="Pfam" id="PF00593"/>
    </source>
</evidence>
<comment type="subcellular location">
    <subcellularLocation>
        <location evidence="1 14">Cell outer membrane</location>
        <topology evidence="1 14">Multi-pass membrane protein</topology>
    </subcellularLocation>
</comment>
<comment type="similarity">
    <text evidence="2 14 15">Belongs to the TonB-dependent receptor family.</text>
</comment>
<evidence type="ECO:0000256" key="13">
    <source>
        <dbReference type="ARBA" id="ARBA00023237"/>
    </source>
</evidence>
<dbReference type="InterPro" id="IPR000531">
    <property type="entry name" value="Beta-barrel_TonB"/>
</dbReference>
<proteinExistence type="inferred from homology"/>
<dbReference type="CDD" id="cd01347">
    <property type="entry name" value="ligand_gated_channel"/>
    <property type="match status" value="1"/>
</dbReference>
<keyword evidence="9" id="KW-0406">Ion transport</keyword>
<feature type="signal peptide" evidence="16">
    <location>
        <begin position="1"/>
        <end position="28"/>
    </location>
</feature>
<evidence type="ECO:0000256" key="8">
    <source>
        <dbReference type="ARBA" id="ARBA00023004"/>
    </source>
</evidence>
<dbReference type="GO" id="GO:0015891">
    <property type="term" value="P:siderophore transport"/>
    <property type="evidence" value="ECO:0007669"/>
    <property type="project" value="InterPro"/>
</dbReference>
<protein>
    <submittedName>
        <fullName evidence="19">TonB-dependent siderophore receptor</fullName>
    </submittedName>
</protein>
<dbReference type="InterPro" id="IPR036942">
    <property type="entry name" value="Beta-barrel_TonB_sf"/>
</dbReference>
<evidence type="ECO:0000256" key="16">
    <source>
        <dbReference type="SAM" id="SignalP"/>
    </source>
</evidence>
<keyword evidence="10 15" id="KW-0798">TonB box</keyword>
<evidence type="ECO:0000256" key="9">
    <source>
        <dbReference type="ARBA" id="ARBA00023065"/>
    </source>
</evidence>
<evidence type="ECO:0000256" key="6">
    <source>
        <dbReference type="ARBA" id="ARBA00022692"/>
    </source>
</evidence>
<keyword evidence="5" id="KW-0410">Iron transport</keyword>
<dbReference type="Pfam" id="PF07715">
    <property type="entry name" value="Plug"/>
    <property type="match status" value="1"/>
</dbReference>
<keyword evidence="7 16" id="KW-0732">Signal</keyword>
<dbReference type="Pfam" id="PF00593">
    <property type="entry name" value="TonB_dep_Rec_b-barrel"/>
    <property type="match status" value="1"/>
</dbReference>
<keyword evidence="11 14" id="KW-0472">Membrane</keyword>
<dbReference type="NCBIfam" id="TIGR01783">
    <property type="entry name" value="TonB-siderophor"/>
    <property type="match status" value="1"/>
</dbReference>
<evidence type="ECO:0000256" key="12">
    <source>
        <dbReference type="ARBA" id="ARBA00023170"/>
    </source>
</evidence>
<organism evidence="19 20">
    <name type="scientific">Pseudoroseomonas cervicalis ATCC 49957</name>
    <dbReference type="NCBI Taxonomy" id="525371"/>
    <lineage>
        <taxon>Bacteria</taxon>
        <taxon>Pseudomonadati</taxon>
        <taxon>Pseudomonadota</taxon>
        <taxon>Alphaproteobacteria</taxon>
        <taxon>Acetobacterales</taxon>
        <taxon>Roseomonadaceae</taxon>
        <taxon>Roseomonas</taxon>
    </lineage>
</organism>
<dbReference type="HOGENOM" id="CLU_008287_9_0_5"/>
<dbReference type="InterPro" id="IPR037066">
    <property type="entry name" value="Plug_dom_sf"/>
</dbReference>
<accession>D5RTD0</accession>
<evidence type="ECO:0000256" key="2">
    <source>
        <dbReference type="ARBA" id="ARBA00009810"/>
    </source>
</evidence>
<dbReference type="PROSITE" id="PS52016">
    <property type="entry name" value="TONB_DEPENDENT_REC_3"/>
    <property type="match status" value="1"/>
</dbReference>
<dbReference type="InterPro" id="IPR010105">
    <property type="entry name" value="TonB_sidphr_rcpt"/>
</dbReference>
<dbReference type="InterPro" id="IPR039426">
    <property type="entry name" value="TonB-dep_rcpt-like"/>
</dbReference>
<dbReference type="Proteomes" id="UP000005324">
    <property type="component" value="Unassembled WGS sequence"/>
</dbReference>
<evidence type="ECO:0000256" key="4">
    <source>
        <dbReference type="ARBA" id="ARBA00022452"/>
    </source>
</evidence>
<gene>
    <name evidence="19" type="primary">fhuA</name>
    <name evidence="19" type="ORF">HMPREF0731_4342</name>
</gene>
<comment type="caution">
    <text evidence="19">The sequence shown here is derived from an EMBL/GenBank/DDBJ whole genome shotgun (WGS) entry which is preliminary data.</text>
</comment>
<evidence type="ECO:0000256" key="10">
    <source>
        <dbReference type="ARBA" id="ARBA00023077"/>
    </source>
</evidence>
<keyword evidence="6 14" id="KW-0812">Transmembrane</keyword>
<evidence type="ECO:0000256" key="3">
    <source>
        <dbReference type="ARBA" id="ARBA00022448"/>
    </source>
</evidence>
<keyword evidence="8" id="KW-0408">Iron</keyword>
<evidence type="ECO:0000256" key="5">
    <source>
        <dbReference type="ARBA" id="ARBA00022496"/>
    </source>
</evidence>
<sequence length="717" mass="77277">MNEGVGARRRAVLLATVAMAAVSAPARAQPAPVVLPEITVEGARGRTTESYLEGATTSATKTDSPVVETPQSVSTVTRRQMDDQNAQTGRDALAYTPGVLTGIETTSRYDSLFMRGFGSFGTSTNVVDFLDGLRLPRGQAFALPSVDPFLLDSLDVLRGPAAVLYGQTTPGGLVNQISRAPSARAAHEVRLEAGSHDRLQAGLASQGALDAEGVWQYSFSGIGRRADTQYDKVEEQRIAVAPAIAWQPSAETRLTLQGFYQHDPEGGYFNSLYARSLAAPGIGRHLNRKLNVGDPSFDRYDRTQYAIGYTLEHRVSDAVSVTSKLRYSAIDLDFQSLQMAGPVSASGLLPRQALRSLEQVDGIAADNAAQFRFTTGAVAHRALLGFDLQRSVSSWEYRYGAASSLDVTAPRYGLPVGALTRIIDNRQTLQQLGVYVQDQMSLGGFRLLLGARHDWTEQESENRLAGTRSDQSSRSPSYRAGLLYRFDNGIAPYVSYATSFEPVIGTDAAGNAFRPTEGRQWEAGVKYEPSFISALFTASVFEIRQENVLTPGAIPGFQVQQGEVRSRGLELEARGKATRNLELIASLTLLDTEVTRSTTAANIGKRPQAAPDHYGSVWASYAIDAGALDGLTLGAGVRVVGGSYGDDANTVRAGGYTLVDLAARYDLGKLAPAMTGAQATLNVTNLFDKDYYASCSSTYYCQWGNGARVLGGLRYRW</sequence>
<dbReference type="PANTHER" id="PTHR32552">
    <property type="entry name" value="FERRICHROME IRON RECEPTOR-RELATED"/>
    <property type="match status" value="1"/>
</dbReference>
<dbReference type="PANTHER" id="PTHR32552:SF68">
    <property type="entry name" value="FERRICHROME OUTER MEMBRANE TRANSPORTER_PHAGE RECEPTOR"/>
    <property type="match status" value="1"/>
</dbReference>
<feature type="domain" description="TonB-dependent receptor plug" evidence="18">
    <location>
        <begin position="66"/>
        <end position="172"/>
    </location>
</feature>
<keyword evidence="20" id="KW-1185">Reference proteome</keyword>
<keyword evidence="3 14" id="KW-0813">Transport</keyword>
<dbReference type="SUPFAM" id="SSF56935">
    <property type="entry name" value="Porins"/>
    <property type="match status" value="1"/>
</dbReference>
<dbReference type="GO" id="GO:0009279">
    <property type="term" value="C:cell outer membrane"/>
    <property type="evidence" value="ECO:0007669"/>
    <property type="project" value="UniProtKB-SubCell"/>
</dbReference>